<feature type="domain" description="ABC transporter substrate-binding protein PnrA-like" evidence="8">
    <location>
        <begin position="47"/>
        <end position="346"/>
    </location>
</feature>
<keyword evidence="6" id="KW-0449">Lipoprotein</keyword>
<dbReference type="RefSeq" id="WP_211142962.1">
    <property type="nucleotide sequence ID" value="NZ_JAEEGB010000014.1"/>
</dbReference>
<dbReference type="InterPro" id="IPR028082">
    <property type="entry name" value="Peripla_BP_I"/>
</dbReference>
<reference evidence="9" key="1">
    <citation type="submission" date="2020-12" db="EMBL/GenBank/DDBJ databases">
        <title>Clostridium thailandense sp. nov., a novel acetogenic bacterium isolated from peat land soil in Thailand.</title>
        <authorList>
            <person name="Chaikitkaew S."/>
            <person name="Birkeland N.K."/>
        </authorList>
    </citation>
    <scope>NUCLEOTIDE SEQUENCE</scope>
    <source>
        <strain evidence="9">DSM 17425</strain>
    </source>
</reference>
<evidence type="ECO:0000256" key="2">
    <source>
        <dbReference type="ARBA" id="ARBA00008610"/>
    </source>
</evidence>
<dbReference type="InterPro" id="IPR003760">
    <property type="entry name" value="PnrA-like"/>
</dbReference>
<keyword evidence="5" id="KW-0472">Membrane</keyword>
<name>A0A934I010_9CLOT</name>
<comment type="caution">
    <text evidence="9">The sequence shown here is derived from an EMBL/GenBank/DDBJ whole genome shotgun (WGS) entry which is preliminary data.</text>
</comment>
<evidence type="ECO:0000256" key="1">
    <source>
        <dbReference type="ARBA" id="ARBA00004193"/>
    </source>
</evidence>
<dbReference type="SUPFAM" id="SSF53822">
    <property type="entry name" value="Periplasmic binding protein-like I"/>
    <property type="match status" value="1"/>
</dbReference>
<dbReference type="Pfam" id="PF02608">
    <property type="entry name" value="Bmp"/>
    <property type="match status" value="1"/>
</dbReference>
<dbReference type="PANTHER" id="PTHR34296:SF2">
    <property type="entry name" value="ABC TRANSPORTER GUANOSINE-BINDING PROTEIN NUPN"/>
    <property type="match status" value="1"/>
</dbReference>
<evidence type="ECO:0000256" key="3">
    <source>
        <dbReference type="ARBA" id="ARBA00022475"/>
    </source>
</evidence>
<evidence type="ECO:0000256" key="6">
    <source>
        <dbReference type="ARBA" id="ARBA00023288"/>
    </source>
</evidence>
<feature type="chain" id="PRO_5039312991" evidence="7">
    <location>
        <begin position="22"/>
        <end position="368"/>
    </location>
</feature>
<dbReference type="GO" id="GO:0005886">
    <property type="term" value="C:plasma membrane"/>
    <property type="evidence" value="ECO:0007669"/>
    <property type="project" value="UniProtKB-SubCell"/>
</dbReference>
<sequence>MNKKRVVAILATAIMSVSLFAGCGQKQQNQPAGEGTKQGAKVKIGLSTDEGGLNDKSFNQSADTGIKKAIKEFGVDYKPVESAKKEDYESNLDALVNAGSNLTFGIGFQMEQAMKNVAGKYKDKNFAIIDTVVDAPNVESITFKEQEGSFLMGVIAGKMTKTNKVGFIGGKDFATINKFEVGFAAGVKAVNPEAAKGLISSDGKSPGTMVKYADSFGDTNKGYELAKSLYGAGCDVIYHAAGGVGIGMFKATKELKDSGKQVWAIGVDMDQAVTVPEYASIILSSMVKKVDVATYSAVKDVVNGKFQGGKHIEYGLKEDGVGIAPTSDKNTPKDVLDLVNKYTEAIKAGKFVVPATREEAVKFAAPSI</sequence>
<gene>
    <name evidence="9" type="ORF">I6U51_12570</name>
</gene>
<dbReference type="PANTHER" id="PTHR34296">
    <property type="entry name" value="TRANSCRIPTIONAL ACTIVATOR PROTEIN MED"/>
    <property type="match status" value="1"/>
</dbReference>
<dbReference type="EMBL" id="JAEEGB010000014">
    <property type="protein sequence ID" value="MBI6873535.1"/>
    <property type="molecule type" value="Genomic_DNA"/>
</dbReference>
<dbReference type="InterPro" id="IPR050957">
    <property type="entry name" value="BMP_lipoprotein"/>
</dbReference>
<dbReference type="Proteomes" id="UP000622687">
    <property type="component" value="Unassembled WGS sequence"/>
</dbReference>
<evidence type="ECO:0000256" key="7">
    <source>
        <dbReference type="SAM" id="SignalP"/>
    </source>
</evidence>
<accession>A0A934I010</accession>
<dbReference type="CDD" id="cd06354">
    <property type="entry name" value="PBP1_PrnA-like"/>
    <property type="match status" value="1"/>
</dbReference>
<dbReference type="AlphaFoldDB" id="A0A934I010"/>
<dbReference type="Gene3D" id="3.40.50.2300">
    <property type="match status" value="2"/>
</dbReference>
<organism evidence="9 10">
    <name type="scientific">Clostridium aciditolerans</name>
    <dbReference type="NCBI Taxonomy" id="339861"/>
    <lineage>
        <taxon>Bacteria</taxon>
        <taxon>Bacillati</taxon>
        <taxon>Bacillota</taxon>
        <taxon>Clostridia</taxon>
        <taxon>Eubacteriales</taxon>
        <taxon>Clostridiaceae</taxon>
        <taxon>Clostridium</taxon>
    </lineage>
</organism>
<keyword evidence="4 7" id="KW-0732">Signal</keyword>
<evidence type="ECO:0000313" key="9">
    <source>
        <dbReference type="EMBL" id="MBI6873535.1"/>
    </source>
</evidence>
<keyword evidence="3" id="KW-1003">Cell membrane</keyword>
<evidence type="ECO:0000259" key="8">
    <source>
        <dbReference type="Pfam" id="PF02608"/>
    </source>
</evidence>
<proteinExistence type="inferred from homology"/>
<protein>
    <submittedName>
        <fullName evidence="9">BMP family ABC transporter substrate-binding protein</fullName>
    </submittedName>
</protein>
<comment type="subcellular location">
    <subcellularLocation>
        <location evidence="1">Cell membrane</location>
        <topology evidence="1">Lipid-anchor</topology>
    </subcellularLocation>
</comment>
<keyword evidence="10" id="KW-1185">Reference proteome</keyword>
<evidence type="ECO:0000313" key="10">
    <source>
        <dbReference type="Proteomes" id="UP000622687"/>
    </source>
</evidence>
<comment type="similarity">
    <text evidence="2">Belongs to the BMP lipoprotein family.</text>
</comment>
<evidence type="ECO:0000256" key="5">
    <source>
        <dbReference type="ARBA" id="ARBA00023136"/>
    </source>
</evidence>
<evidence type="ECO:0000256" key="4">
    <source>
        <dbReference type="ARBA" id="ARBA00022729"/>
    </source>
</evidence>
<feature type="signal peptide" evidence="7">
    <location>
        <begin position="1"/>
        <end position="21"/>
    </location>
</feature>
<dbReference type="PROSITE" id="PS51257">
    <property type="entry name" value="PROKAR_LIPOPROTEIN"/>
    <property type="match status" value="1"/>
</dbReference>